<evidence type="ECO:0000256" key="9">
    <source>
        <dbReference type="ARBA" id="ARBA00022833"/>
    </source>
</evidence>
<evidence type="ECO:0000256" key="14">
    <source>
        <dbReference type="RuleBase" id="RU000434"/>
    </source>
</evidence>
<dbReference type="Pfam" id="PF04560">
    <property type="entry name" value="RNA_pol_Rpb2_7"/>
    <property type="match status" value="1"/>
</dbReference>
<dbReference type="Gene3D" id="3.90.1070.20">
    <property type="match status" value="1"/>
</dbReference>
<keyword evidence="8" id="KW-0863">Zinc-finger</keyword>
<dbReference type="InterPro" id="IPR007646">
    <property type="entry name" value="RNA_pol_Rpb2_4"/>
</dbReference>
<dbReference type="GO" id="GO:0003677">
    <property type="term" value="F:DNA binding"/>
    <property type="evidence" value="ECO:0007669"/>
    <property type="project" value="InterPro"/>
</dbReference>
<dbReference type="Pfam" id="PF04561">
    <property type="entry name" value="RNA_pol_Rpb2_2"/>
    <property type="match status" value="1"/>
</dbReference>
<evidence type="ECO:0000259" key="23">
    <source>
        <dbReference type="Pfam" id="PF04567"/>
    </source>
</evidence>
<proteinExistence type="inferred from homology"/>
<feature type="domain" description="RNA polymerase beta subunit protrusion" evidence="20">
    <location>
        <begin position="63"/>
        <end position="442"/>
    </location>
</feature>
<dbReference type="Gene3D" id="2.40.50.150">
    <property type="match status" value="1"/>
</dbReference>
<dbReference type="AlphaFoldDB" id="A0A9W6YZ28"/>
<dbReference type="FunFam" id="3.90.1100.10:FF:000019">
    <property type="entry name" value="DNA-directed RNA polymerase subunit beta"/>
    <property type="match status" value="1"/>
</dbReference>
<dbReference type="Proteomes" id="UP001165063">
    <property type="component" value="Unassembled WGS sequence"/>
</dbReference>
<evidence type="ECO:0000256" key="11">
    <source>
        <dbReference type="ARBA" id="ARBA00023242"/>
    </source>
</evidence>
<evidence type="ECO:0000256" key="13">
    <source>
        <dbReference type="ARBA" id="ARBA00053978"/>
    </source>
</evidence>
<dbReference type="InterPro" id="IPR007644">
    <property type="entry name" value="RNA_pol_bsu_protrusion"/>
</dbReference>
<feature type="domain" description="RNA polymerase Rpb2" evidence="22">
    <location>
        <begin position="569"/>
        <end position="630"/>
    </location>
</feature>
<evidence type="ECO:0000256" key="15">
    <source>
        <dbReference type="RuleBase" id="RU363031"/>
    </source>
</evidence>
<evidence type="ECO:0000256" key="3">
    <source>
        <dbReference type="ARBA" id="ARBA00011206"/>
    </source>
</evidence>
<dbReference type="InterPro" id="IPR037034">
    <property type="entry name" value="RNA_pol_Rpb2_2_sf"/>
</dbReference>
<feature type="domain" description="RNA polymerase Rpb2" evidence="18">
    <location>
        <begin position="1074"/>
        <end position="1159"/>
    </location>
</feature>
<dbReference type="InterPro" id="IPR007121">
    <property type="entry name" value="RNA_pol_bsu_CS"/>
</dbReference>
<dbReference type="EMBL" id="BSXU01001484">
    <property type="protein sequence ID" value="GMG27945.1"/>
    <property type="molecule type" value="Genomic_DNA"/>
</dbReference>
<evidence type="ECO:0000313" key="24">
    <source>
        <dbReference type="EMBL" id="GMG27945.1"/>
    </source>
</evidence>
<dbReference type="GO" id="GO:0006386">
    <property type="term" value="P:termination of RNA polymerase III transcription"/>
    <property type="evidence" value="ECO:0007669"/>
    <property type="project" value="UniProtKB-ARBA"/>
</dbReference>
<dbReference type="EC" id="2.7.7.6" evidence="15"/>
<dbReference type="Pfam" id="PF04566">
    <property type="entry name" value="RNA_pol_Rpb2_4"/>
    <property type="match status" value="1"/>
</dbReference>
<dbReference type="Pfam" id="PF04565">
    <property type="entry name" value="RNA_pol_Rpb2_3"/>
    <property type="match status" value="1"/>
</dbReference>
<evidence type="ECO:0000259" key="17">
    <source>
        <dbReference type="Pfam" id="PF00562"/>
    </source>
</evidence>
<evidence type="ECO:0000256" key="4">
    <source>
        <dbReference type="ARBA" id="ARBA00022478"/>
    </source>
</evidence>
<keyword evidence="4 15" id="KW-0240">DNA-directed RNA polymerase</keyword>
<dbReference type="GO" id="GO:0000428">
    <property type="term" value="C:DNA-directed RNA polymerase complex"/>
    <property type="evidence" value="ECO:0007669"/>
    <property type="project" value="UniProtKB-KW"/>
</dbReference>
<dbReference type="GO" id="GO:0032549">
    <property type="term" value="F:ribonucleoside binding"/>
    <property type="evidence" value="ECO:0007669"/>
    <property type="project" value="InterPro"/>
</dbReference>
<evidence type="ECO:0000256" key="8">
    <source>
        <dbReference type="ARBA" id="ARBA00022771"/>
    </source>
</evidence>
<dbReference type="Pfam" id="PF00562">
    <property type="entry name" value="RNA_pol_Rpb2_6"/>
    <property type="match status" value="1"/>
</dbReference>
<dbReference type="FunFam" id="3.90.1800.10:FF:000003">
    <property type="entry name" value="DNA-directed RNA polymerase subunit beta"/>
    <property type="match status" value="1"/>
</dbReference>
<evidence type="ECO:0000256" key="1">
    <source>
        <dbReference type="ARBA" id="ARBA00004123"/>
    </source>
</evidence>
<keyword evidence="7" id="KW-0479">Metal-binding</keyword>
<evidence type="ECO:0000259" key="20">
    <source>
        <dbReference type="Pfam" id="PF04563"/>
    </source>
</evidence>
<dbReference type="FunFam" id="2.40.270.10:FF:000006">
    <property type="entry name" value="DNA-directed RNA polymerase subunit beta"/>
    <property type="match status" value="1"/>
</dbReference>
<feature type="domain" description="DNA-directed RNA polymerase subunit 2 hybrid-binding" evidence="17">
    <location>
        <begin position="698"/>
        <end position="1072"/>
    </location>
</feature>
<dbReference type="InterPro" id="IPR015712">
    <property type="entry name" value="DNA-dir_RNA_pol_su2"/>
</dbReference>
<dbReference type="InterPro" id="IPR007647">
    <property type="entry name" value="RNA_pol_Rpb2_5"/>
</dbReference>
<keyword evidence="6 15" id="KW-0548">Nucleotidyltransferase</keyword>
<evidence type="ECO:0000313" key="25">
    <source>
        <dbReference type="Proteomes" id="UP001165063"/>
    </source>
</evidence>
<dbReference type="InterPro" id="IPR007641">
    <property type="entry name" value="RNA_pol_Rpb2_7"/>
</dbReference>
<dbReference type="InterPro" id="IPR007120">
    <property type="entry name" value="DNA-dir_RNAP_su2_dom"/>
</dbReference>
<dbReference type="FunFam" id="3.90.1110.10:FF:000006">
    <property type="entry name" value="DNA-directed RNA polymerase subunit beta"/>
    <property type="match status" value="1"/>
</dbReference>
<protein>
    <recommendedName>
        <fullName evidence="15">DNA-directed RNA polymerase subunit beta</fullName>
        <ecNumber evidence="15">2.7.7.6</ecNumber>
    </recommendedName>
</protein>
<keyword evidence="5 15" id="KW-0808">Transferase</keyword>
<dbReference type="GO" id="GO:0008270">
    <property type="term" value="F:zinc ion binding"/>
    <property type="evidence" value="ECO:0007669"/>
    <property type="project" value="UniProtKB-KW"/>
</dbReference>
<accession>A0A9W6YZ28</accession>
<dbReference type="PANTHER" id="PTHR20856">
    <property type="entry name" value="DNA-DIRECTED RNA POLYMERASE I SUBUNIT 2"/>
    <property type="match status" value="1"/>
</dbReference>
<evidence type="ECO:0000259" key="21">
    <source>
        <dbReference type="Pfam" id="PF04565"/>
    </source>
</evidence>
<evidence type="ECO:0000259" key="18">
    <source>
        <dbReference type="Pfam" id="PF04560"/>
    </source>
</evidence>
<keyword evidence="25" id="KW-1185">Reference proteome</keyword>
<dbReference type="GO" id="GO:0003899">
    <property type="term" value="F:DNA-directed RNA polymerase activity"/>
    <property type="evidence" value="ECO:0007669"/>
    <property type="project" value="UniProtKB-EC"/>
</dbReference>
<evidence type="ECO:0000256" key="7">
    <source>
        <dbReference type="ARBA" id="ARBA00022723"/>
    </source>
</evidence>
<evidence type="ECO:0000256" key="6">
    <source>
        <dbReference type="ARBA" id="ARBA00022695"/>
    </source>
</evidence>
<dbReference type="OrthoDB" id="10248617at2759"/>
<comment type="function">
    <text evidence="13">DNA-dependent RNA polymerase catalyzes the transcription of DNA into RNA using the four ribonucleoside triphosphates as substrates. Second largest core component of RNA polymerase III which synthesizes small RNAs, such as 5S rRNA and tRNAs. Proposed to contribute to the polymerase catalytic activity and forms the polymerase active center together with the largest subunit. Pol III is composed of mobile elements and RPC2 is part of the core element with the central large cleft and probably a clamp element that moves to open and close the cleft.</text>
</comment>
<evidence type="ECO:0000256" key="10">
    <source>
        <dbReference type="ARBA" id="ARBA00023163"/>
    </source>
</evidence>
<dbReference type="FunFam" id="3.90.1070.20:FF:000002">
    <property type="entry name" value="DNA-directed RNA polymerase subunit beta"/>
    <property type="match status" value="1"/>
</dbReference>
<dbReference type="FunFam" id="2.40.270.10:FF:000011">
    <property type="entry name" value="DNA-directed RNA polymerase subunit beta"/>
    <property type="match status" value="1"/>
</dbReference>
<dbReference type="Gene3D" id="3.90.1110.10">
    <property type="entry name" value="RNA polymerase Rpb2, domain 2"/>
    <property type="match status" value="1"/>
</dbReference>
<dbReference type="InterPro" id="IPR007642">
    <property type="entry name" value="RNA_pol_Rpb2_2"/>
</dbReference>
<gene>
    <name evidence="24" type="ORF">Amon01_000350900</name>
</gene>
<organism evidence="24 25">
    <name type="scientific">Ambrosiozyma monospora</name>
    <name type="common">Yeast</name>
    <name type="synonym">Endomycopsis monosporus</name>
    <dbReference type="NCBI Taxonomy" id="43982"/>
    <lineage>
        <taxon>Eukaryota</taxon>
        <taxon>Fungi</taxon>
        <taxon>Dikarya</taxon>
        <taxon>Ascomycota</taxon>
        <taxon>Saccharomycotina</taxon>
        <taxon>Pichiomycetes</taxon>
        <taxon>Pichiales</taxon>
        <taxon>Pichiaceae</taxon>
        <taxon>Ambrosiozyma</taxon>
    </lineage>
</organism>
<name>A0A9W6YZ28_AMBMO</name>
<dbReference type="Gene3D" id="3.90.1100.10">
    <property type="match status" value="1"/>
</dbReference>
<feature type="domain" description="RNA polymerase Rpb2" evidence="19">
    <location>
        <begin position="211"/>
        <end position="390"/>
    </location>
</feature>
<keyword evidence="10 15" id="KW-0804">Transcription</keyword>
<dbReference type="FunFam" id="3.90.1100.10:FF:000020">
    <property type="entry name" value="DNA-directed RNA polymerase subunit beta"/>
    <property type="match status" value="1"/>
</dbReference>
<dbReference type="PROSITE" id="PS01166">
    <property type="entry name" value="RNA_POL_BETA"/>
    <property type="match status" value="1"/>
</dbReference>
<dbReference type="InterPro" id="IPR007645">
    <property type="entry name" value="RNA_pol_Rpb2_3"/>
</dbReference>
<dbReference type="Gene3D" id="3.90.1800.10">
    <property type="entry name" value="RNA polymerase alpha subunit dimerisation domain"/>
    <property type="match status" value="1"/>
</dbReference>
<dbReference type="InterPro" id="IPR037033">
    <property type="entry name" value="DNA-dir_RNAP_su2_hyb_sf"/>
</dbReference>
<keyword evidence="9" id="KW-0862">Zinc</keyword>
<comment type="catalytic activity">
    <reaction evidence="12 15">
        <text>RNA(n) + a ribonucleoside 5'-triphosphate = RNA(n+1) + diphosphate</text>
        <dbReference type="Rhea" id="RHEA:21248"/>
        <dbReference type="Rhea" id="RHEA-COMP:14527"/>
        <dbReference type="Rhea" id="RHEA-COMP:17342"/>
        <dbReference type="ChEBI" id="CHEBI:33019"/>
        <dbReference type="ChEBI" id="CHEBI:61557"/>
        <dbReference type="ChEBI" id="CHEBI:140395"/>
        <dbReference type="EC" id="2.7.7.6"/>
    </reaction>
</comment>
<comment type="subunit">
    <text evidence="3">Component of the RNA polymerase III (Pol III) complex consisting of 17 subunits.</text>
</comment>
<evidence type="ECO:0000256" key="2">
    <source>
        <dbReference type="ARBA" id="ARBA00006835"/>
    </source>
</evidence>
<dbReference type="Pfam" id="PF04563">
    <property type="entry name" value="RNA_pol_Rpb2_1"/>
    <property type="match status" value="1"/>
</dbReference>
<comment type="similarity">
    <text evidence="2 14">Belongs to the RNA polymerase beta chain family.</text>
</comment>
<feature type="domain" description="RNA polymerase Rpb2" evidence="23">
    <location>
        <begin position="651"/>
        <end position="683"/>
    </location>
</feature>
<reference evidence="24" key="1">
    <citation type="submission" date="2023-04" db="EMBL/GenBank/DDBJ databases">
        <title>Ambrosiozyma monospora NBRC 1965.</title>
        <authorList>
            <person name="Ichikawa N."/>
            <person name="Sato H."/>
            <person name="Tonouchi N."/>
        </authorList>
    </citation>
    <scope>NUCLEOTIDE SEQUENCE</scope>
    <source>
        <strain evidence="24">NBRC 1965</strain>
    </source>
</reference>
<feature type="domain" description="RNA polymerase Rpb2" evidence="21">
    <location>
        <begin position="469"/>
        <end position="532"/>
    </location>
</feature>
<evidence type="ECO:0000256" key="12">
    <source>
        <dbReference type="ARBA" id="ARBA00048552"/>
    </source>
</evidence>
<dbReference type="InterPro" id="IPR014724">
    <property type="entry name" value="RNA_pol_RPB2_OB-fold"/>
</dbReference>
<evidence type="ECO:0000259" key="22">
    <source>
        <dbReference type="Pfam" id="PF04566"/>
    </source>
</evidence>
<evidence type="ECO:0000259" key="19">
    <source>
        <dbReference type="Pfam" id="PF04561"/>
    </source>
</evidence>
<dbReference type="Pfam" id="PF04567">
    <property type="entry name" value="RNA_pol_Rpb2_5"/>
    <property type="match status" value="1"/>
</dbReference>
<evidence type="ECO:0000256" key="5">
    <source>
        <dbReference type="ARBA" id="ARBA00022679"/>
    </source>
</evidence>
<comment type="subcellular location">
    <subcellularLocation>
        <location evidence="1">Nucleus</location>
    </subcellularLocation>
</comment>
<feature type="region of interest" description="Disordered" evidence="16">
    <location>
        <begin position="1"/>
        <end position="26"/>
    </location>
</feature>
<dbReference type="SUPFAM" id="SSF64484">
    <property type="entry name" value="beta and beta-prime subunits of DNA dependent RNA-polymerase"/>
    <property type="match status" value="1"/>
</dbReference>
<evidence type="ECO:0000256" key="16">
    <source>
        <dbReference type="SAM" id="MobiDB-lite"/>
    </source>
</evidence>
<sequence length="1163" mass="130121">MSKRKSSHSHMTDTNNKNSKSSATDDGFGELLQPVYKGKTLTDPINTADDKWNLLPAFLKIKGLVKQHLDSFDYFVDTDLKKIIKANEKVLSDVDPEFYLKYLDIRVGYKSNGNPKNIEVLLPPHECRLRDLTYSAPIYVDVEYTRGRKIIIHRDLEIGRMPIMLRSNKCILSGRNENEMAYLNECPLDPGGYFIVNGTEKVILVQEQLSKNRIIVEADEKKGIVQASVTSSTHERKSKTYVVTKNGKIYLKHNSVSEEVPIVIVLKAASIVSDLEIIQLICGNDSVYQDLFAVNFEEAAQLGVYSQKDALEYIGRKVKTIRRMNAPKLTILQEGIEAIATTLIAHITVEDLDFREKAIYIAMMTRRVVMAMHNPKLVDDRDYVGNKRLELAGQLMSLLFEDLFKKFNNDFKANLDKILKKPSRASEFDALLHINIHSNNVTTGLNRAISTGNWSLKRFKMERAGVTHVLSRLSYISALGMMTRISSQFEKSRKVSGPRALQPSQFGMLCTSDTPEGEACGLVKNLALMTHITTDDEEVPIRKLCYMLGAEDISIADSATLHTNGTFGVYLNGTMIATTRFPIQFVAKFRHLRRTGKVSAFVSIYTNVHQSAVHIAADGGRICRPLIIVEEGESRVKAEHLLKLKQGAWGFDDFLINGLVEYLDVNEENDSLIALYEKDIIKATTHLEIETFTVLGAVAGLIPYPHHNQSPRNTYQCAMGKQAIGAIAYNQFRRIDTLLYLMCYPQQPMVKSKTIELIQYDKLPAGQNATVAVMSYSGYDIEDALVLNKASIDRGYGRCQMLRKNTCVLKRYPNHSKDIVTGMRVNEKGEPIFQHSALGPDGLGEVGMRIQSGQVYVNKCVPTNASEGVVGGQPGINQQQQYREAPMVYRAPEASYVDQVMMSVSDNDQALIKVLLRQTRRPELGDKFSSRHGQKGVCGIIVQQEDMPFNDQGICPDIIMNPHGFPSRMTVGKMLELVSGKAGVLDGSLQYGTCFGGSKLEDMSKILVDKGFNYSGKDMLYSGITGECLQAYIFFGPIYYQKLKHMVLDKMHARARGPRAVLTRQPTEGRSRDGGLRLGEMERDCVIAYGASQLLLERLMLSSDAFDVDVCNTCGLMGYNGWCPSCKSSENITKMTIPYAAKLLFQELISMNIAPRLKLSDVF</sequence>
<dbReference type="GO" id="GO:0005634">
    <property type="term" value="C:nucleus"/>
    <property type="evidence" value="ECO:0007669"/>
    <property type="project" value="UniProtKB-SubCell"/>
</dbReference>
<feature type="compositionally biased region" description="Polar residues" evidence="16">
    <location>
        <begin position="12"/>
        <end position="24"/>
    </location>
</feature>
<dbReference type="Gene3D" id="2.40.270.10">
    <property type="entry name" value="DNA-directed RNA polymerase, subunit 2, domain 6"/>
    <property type="match status" value="1"/>
</dbReference>
<keyword evidence="11" id="KW-0539">Nucleus</keyword>
<dbReference type="CDD" id="cd00653">
    <property type="entry name" value="RNA_pol_B_RPB2"/>
    <property type="match status" value="1"/>
</dbReference>
<comment type="caution">
    <text evidence="24">The sequence shown here is derived from an EMBL/GenBank/DDBJ whole genome shotgun (WGS) entry which is preliminary data.</text>
</comment>